<keyword evidence="3" id="KW-1185">Reference proteome</keyword>
<evidence type="ECO:0000313" key="2">
    <source>
        <dbReference type="EMBL" id="KAA8523423.1"/>
    </source>
</evidence>
<organism evidence="2 3">
    <name type="scientific">Nyssa sinensis</name>
    <dbReference type="NCBI Taxonomy" id="561372"/>
    <lineage>
        <taxon>Eukaryota</taxon>
        <taxon>Viridiplantae</taxon>
        <taxon>Streptophyta</taxon>
        <taxon>Embryophyta</taxon>
        <taxon>Tracheophyta</taxon>
        <taxon>Spermatophyta</taxon>
        <taxon>Magnoliopsida</taxon>
        <taxon>eudicotyledons</taxon>
        <taxon>Gunneridae</taxon>
        <taxon>Pentapetalae</taxon>
        <taxon>asterids</taxon>
        <taxon>Cornales</taxon>
        <taxon>Nyssaceae</taxon>
        <taxon>Nyssa</taxon>
    </lineage>
</organism>
<dbReference type="EMBL" id="CM018047">
    <property type="protein sequence ID" value="KAA8523423.1"/>
    <property type="molecule type" value="Genomic_DNA"/>
</dbReference>
<dbReference type="Proteomes" id="UP000325577">
    <property type="component" value="Linkage Group LG4"/>
</dbReference>
<reference evidence="2 3" key="1">
    <citation type="submission" date="2019-09" db="EMBL/GenBank/DDBJ databases">
        <title>A chromosome-level genome assembly of the Chinese tupelo Nyssa sinensis.</title>
        <authorList>
            <person name="Yang X."/>
            <person name="Kang M."/>
            <person name="Yang Y."/>
            <person name="Xiong H."/>
            <person name="Wang M."/>
            <person name="Zhang Z."/>
            <person name="Wang Z."/>
            <person name="Wu H."/>
            <person name="Ma T."/>
            <person name="Liu J."/>
            <person name="Xi Z."/>
        </authorList>
    </citation>
    <scope>NUCLEOTIDE SEQUENCE [LARGE SCALE GENOMIC DNA]</scope>
    <source>
        <strain evidence="2">J267</strain>
        <tissue evidence="2">Leaf</tissue>
    </source>
</reference>
<sequence length="94" mass="10225">MGQEQHQQREHLGQDQRQQHHHARKQQQNASEDIHISEHSVVAPLRDNAAGADPGSSAPFADVAPGPSLFVTPIVHATTVHATVAILVHQVLQL</sequence>
<protein>
    <submittedName>
        <fullName evidence="2">Uncharacterized protein</fullName>
    </submittedName>
</protein>
<feature type="compositionally biased region" description="Basic and acidic residues" evidence="1">
    <location>
        <begin position="1"/>
        <end position="18"/>
    </location>
</feature>
<proteinExistence type="predicted"/>
<feature type="region of interest" description="Disordered" evidence="1">
    <location>
        <begin position="1"/>
        <end position="64"/>
    </location>
</feature>
<gene>
    <name evidence="2" type="ORF">F0562_009846</name>
</gene>
<evidence type="ECO:0000256" key="1">
    <source>
        <dbReference type="SAM" id="MobiDB-lite"/>
    </source>
</evidence>
<name>A0A5J4ZX79_9ASTE</name>
<dbReference type="AlphaFoldDB" id="A0A5J4ZX79"/>
<accession>A0A5J4ZX79</accession>
<evidence type="ECO:0000313" key="3">
    <source>
        <dbReference type="Proteomes" id="UP000325577"/>
    </source>
</evidence>